<keyword evidence="3 5" id="KW-1133">Transmembrane helix</keyword>
<organism evidence="7 8">
    <name type="scientific">Phytophthora citrophthora</name>
    <dbReference type="NCBI Taxonomy" id="4793"/>
    <lineage>
        <taxon>Eukaryota</taxon>
        <taxon>Sar</taxon>
        <taxon>Stramenopiles</taxon>
        <taxon>Oomycota</taxon>
        <taxon>Peronosporomycetes</taxon>
        <taxon>Peronosporales</taxon>
        <taxon>Peronosporaceae</taxon>
        <taxon>Phytophthora</taxon>
    </lineage>
</organism>
<proteinExistence type="predicted"/>
<accession>A0AAD9GKM2</accession>
<keyword evidence="4 5" id="KW-0472">Membrane</keyword>
<feature type="transmembrane region" description="Helical" evidence="5">
    <location>
        <begin position="96"/>
        <end position="114"/>
    </location>
</feature>
<evidence type="ECO:0000256" key="1">
    <source>
        <dbReference type="ARBA" id="ARBA00004141"/>
    </source>
</evidence>
<feature type="transmembrane region" description="Helical" evidence="5">
    <location>
        <begin position="6"/>
        <end position="25"/>
    </location>
</feature>
<feature type="domain" description="Amino acid transporter transmembrane" evidence="6">
    <location>
        <begin position="4"/>
        <end position="172"/>
    </location>
</feature>
<keyword evidence="8" id="KW-1185">Reference proteome</keyword>
<dbReference type="GO" id="GO:0015179">
    <property type="term" value="F:L-amino acid transmembrane transporter activity"/>
    <property type="evidence" value="ECO:0007669"/>
    <property type="project" value="TreeGrafter"/>
</dbReference>
<evidence type="ECO:0000256" key="4">
    <source>
        <dbReference type="ARBA" id="ARBA00023136"/>
    </source>
</evidence>
<dbReference type="Pfam" id="PF01490">
    <property type="entry name" value="Aa_trans"/>
    <property type="match status" value="1"/>
</dbReference>
<sequence length="210" mass="23789">MAYFFMPLHITMAFLVILNPPFYLAERLILKMHQQREDDVENALTYTAADTPSKDGDDHRSSKLSYMSNADAENPYLDDIEAEAAEYRGANAIKYTVLRVTILVILVIISIIFREHFSDFLDFVGASCITLISISLPIVFLLKKLWNEIPLWEKIPAVFVVVICTFLGCYVTYTSGKALFAPTTSDTSFPYCDSAYENEVYYNYTAVHGA</sequence>
<evidence type="ECO:0000256" key="5">
    <source>
        <dbReference type="SAM" id="Phobius"/>
    </source>
</evidence>
<comment type="caution">
    <text evidence="7">The sequence shown here is derived from an EMBL/GenBank/DDBJ whole genome shotgun (WGS) entry which is preliminary data.</text>
</comment>
<gene>
    <name evidence="7" type="ORF">P3T76_008482</name>
</gene>
<dbReference type="EMBL" id="JASMQC010000015">
    <property type="protein sequence ID" value="KAK1940159.1"/>
    <property type="molecule type" value="Genomic_DNA"/>
</dbReference>
<dbReference type="GO" id="GO:0005774">
    <property type="term" value="C:vacuolar membrane"/>
    <property type="evidence" value="ECO:0007669"/>
    <property type="project" value="TreeGrafter"/>
</dbReference>
<feature type="transmembrane region" description="Helical" evidence="5">
    <location>
        <begin position="154"/>
        <end position="173"/>
    </location>
</feature>
<name>A0AAD9GKM2_9STRA</name>
<dbReference type="PANTHER" id="PTHR22950:SF349">
    <property type="entry name" value="AMINO ACID TRANSPORTER TRANSMEMBRANE DOMAIN-CONTAINING PROTEIN"/>
    <property type="match status" value="1"/>
</dbReference>
<evidence type="ECO:0000259" key="6">
    <source>
        <dbReference type="Pfam" id="PF01490"/>
    </source>
</evidence>
<protein>
    <recommendedName>
        <fullName evidence="6">Amino acid transporter transmembrane domain-containing protein</fullName>
    </recommendedName>
</protein>
<reference evidence="7" key="1">
    <citation type="submission" date="2023-08" db="EMBL/GenBank/DDBJ databases">
        <title>Reference Genome Resource for the Citrus Pathogen Phytophthora citrophthora.</title>
        <authorList>
            <person name="Moller H."/>
            <person name="Coetzee B."/>
            <person name="Rose L.J."/>
            <person name="Van Niekerk J.M."/>
        </authorList>
    </citation>
    <scope>NUCLEOTIDE SEQUENCE</scope>
    <source>
        <strain evidence="7">STE-U-9442</strain>
    </source>
</reference>
<keyword evidence="2 5" id="KW-0812">Transmembrane</keyword>
<dbReference type="InterPro" id="IPR013057">
    <property type="entry name" value="AA_transpt_TM"/>
</dbReference>
<feature type="transmembrane region" description="Helical" evidence="5">
    <location>
        <begin position="120"/>
        <end position="142"/>
    </location>
</feature>
<dbReference type="PANTHER" id="PTHR22950">
    <property type="entry name" value="AMINO ACID TRANSPORTER"/>
    <property type="match status" value="1"/>
</dbReference>
<evidence type="ECO:0000313" key="8">
    <source>
        <dbReference type="Proteomes" id="UP001259832"/>
    </source>
</evidence>
<dbReference type="Proteomes" id="UP001259832">
    <property type="component" value="Unassembled WGS sequence"/>
</dbReference>
<evidence type="ECO:0000256" key="2">
    <source>
        <dbReference type="ARBA" id="ARBA00022692"/>
    </source>
</evidence>
<dbReference type="AlphaFoldDB" id="A0AAD9GKM2"/>
<comment type="subcellular location">
    <subcellularLocation>
        <location evidence="1">Membrane</location>
        <topology evidence="1">Multi-pass membrane protein</topology>
    </subcellularLocation>
</comment>
<evidence type="ECO:0000313" key="7">
    <source>
        <dbReference type="EMBL" id="KAK1940159.1"/>
    </source>
</evidence>
<evidence type="ECO:0000256" key="3">
    <source>
        <dbReference type="ARBA" id="ARBA00022989"/>
    </source>
</evidence>